<proteinExistence type="predicted"/>
<dbReference type="EMBL" id="AMCI01003479">
    <property type="protein sequence ID" value="EJX00202.1"/>
    <property type="molecule type" value="Genomic_DNA"/>
</dbReference>
<gene>
    <name evidence="1" type="ORF">EVA_11686</name>
</gene>
<comment type="caution">
    <text evidence="1">The sequence shown here is derived from an EMBL/GenBank/DDBJ whole genome shotgun (WGS) entry which is preliminary data.</text>
</comment>
<organism evidence="1">
    <name type="scientific">gut metagenome</name>
    <dbReference type="NCBI Taxonomy" id="749906"/>
    <lineage>
        <taxon>unclassified sequences</taxon>
        <taxon>metagenomes</taxon>
        <taxon>organismal metagenomes</taxon>
    </lineage>
</organism>
<evidence type="ECO:0000313" key="1">
    <source>
        <dbReference type="EMBL" id="EJX00202.1"/>
    </source>
</evidence>
<feature type="non-terminal residue" evidence="1">
    <location>
        <position position="1"/>
    </location>
</feature>
<reference evidence="1" key="1">
    <citation type="journal article" date="2012" name="PLoS ONE">
        <title>Gene sets for utilization of primary and secondary nutrition supplies in the distal gut of endangered iberian lynx.</title>
        <authorList>
            <person name="Alcaide M."/>
            <person name="Messina E."/>
            <person name="Richter M."/>
            <person name="Bargiela R."/>
            <person name="Peplies J."/>
            <person name="Huws S.A."/>
            <person name="Newbold C.J."/>
            <person name="Golyshin P.N."/>
            <person name="Simon M.A."/>
            <person name="Lopez G."/>
            <person name="Yakimov M.M."/>
            <person name="Ferrer M."/>
        </authorList>
    </citation>
    <scope>NUCLEOTIDE SEQUENCE</scope>
</reference>
<protein>
    <submittedName>
        <fullName evidence="1">Uncharacterized protein</fullName>
    </submittedName>
</protein>
<dbReference type="AlphaFoldDB" id="J9FYZ7"/>
<sequence>LFQNQTKSSDIVQDISNNSYFVAIFSKINTQMTEQRQGTDTTQTSWQIVFNRVLKTSYQVFG</sequence>
<accession>J9FYZ7</accession>
<name>J9FYZ7_9ZZZZ</name>